<dbReference type="EMBL" id="QGGG01000009">
    <property type="protein sequence ID" value="PWJ82238.1"/>
    <property type="molecule type" value="Genomic_DNA"/>
</dbReference>
<proteinExistence type="predicted"/>
<reference evidence="1 2" key="1">
    <citation type="submission" date="2018-05" db="EMBL/GenBank/DDBJ databases">
        <title>Genomic Encyclopedia of Type Strains, Phase IV (KMG-IV): sequencing the most valuable type-strain genomes for metagenomic binning, comparative biology and taxonomic classification.</title>
        <authorList>
            <person name="Goeker M."/>
        </authorList>
    </citation>
    <scope>NUCLEOTIDE SEQUENCE [LARGE SCALE GENOMIC DNA]</scope>
    <source>
        <strain evidence="1 2">DSM 6986</strain>
    </source>
</reference>
<dbReference type="Proteomes" id="UP000245396">
    <property type="component" value="Unassembled WGS sequence"/>
</dbReference>
<name>A0A316C2D3_PSESE</name>
<organism evidence="1 2">
    <name type="scientific">Pseudaminobacter salicylatoxidans</name>
    <dbReference type="NCBI Taxonomy" id="93369"/>
    <lineage>
        <taxon>Bacteria</taxon>
        <taxon>Pseudomonadati</taxon>
        <taxon>Pseudomonadota</taxon>
        <taxon>Alphaproteobacteria</taxon>
        <taxon>Hyphomicrobiales</taxon>
        <taxon>Phyllobacteriaceae</taxon>
        <taxon>Pseudaminobacter</taxon>
    </lineage>
</organism>
<sequence length="69" mass="7606">MIIGYEDLDFPVVAGQYEYNDILVDVGSSQISAWDSDPLIRFMLVHAYDNRYSMGQMVAGGTPSAGMLL</sequence>
<protein>
    <submittedName>
        <fullName evidence="1">Uncharacterized protein</fullName>
    </submittedName>
</protein>
<gene>
    <name evidence="1" type="ORF">C7441_1094</name>
</gene>
<keyword evidence="2" id="KW-1185">Reference proteome</keyword>
<dbReference type="AlphaFoldDB" id="A0A316C2D3"/>
<evidence type="ECO:0000313" key="1">
    <source>
        <dbReference type="EMBL" id="PWJ82238.1"/>
    </source>
</evidence>
<accession>A0A316C2D3</accession>
<comment type="caution">
    <text evidence="1">The sequence shown here is derived from an EMBL/GenBank/DDBJ whole genome shotgun (WGS) entry which is preliminary data.</text>
</comment>
<evidence type="ECO:0000313" key="2">
    <source>
        <dbReference type="Proteomes" id="UP000245396"/>
    </source>
</evidence>